<organism evidence="11 12">
    <name type="scientific">Mikania micrantha</name>
    <name type="common">bitter vine</name>
    <dbReference type="NCBI Taxonomy" id="192012"/>
    <lineage>
        <taxon>Eukaryota</taxon>
        <taxon>Viridiplantae</taxon>
        <taxon>Streptophyta</taxon>
        <taxon>Embryophyta</taxon>
        <taxon>Tracheophyta</taxon>
        <taxon>Spermatophyta</taxon>
        <taxon>Magnoliopsida</taxon>
        <taxon>eudicotyledons</taxon>
        <taxon>Gunneridae</taxon>
        <taxon>Pentapetalae</taxon>
        <taxon>asterids</taxon>
        <taxon>campanulids</taxon>
        <taxon>Asterales</taxon>
        <taxon>Asteraceae</taxon>
        <taxon>Asteroideae</taxon>
        <taxon>Heliantheae alliance</taxon>
        <taxon>Eupatorieae</taxon>
        <taxon>Mikania</taxon>
    </lineage>
</organism>
<sequence>MDEDTKEHKTLIKLCVIAVTSVCYCYLIPVKIPNGISRLLSLLPVIFIFCILPLPISTVHLTFPTFFFLVWLGNFKLLLLAFNRGPLSPEPRLPLLTFISIALLPINPKKCSKIPDASPYPVPKPVVLAVKAVILAVIIDAYEYKENIHWSVIRGLYFAHIYLGFEIGFAVTALLVKIILGFDFEIEPHFNEPYLATSVQDFWGRRWNLMSSSILRVSVYNPMRAIWAPTLGALWGQVVAILATFVVSGLMHELMFLYMMRVRPTWEVTWYFVVQGVCVAAEVVAKKAVNGRFRLHRVVSGSLAMVFIFVTGGWLFLVQPLRNGVDVKIINESSALLNEIRSQWRDFKVFLNRFLTFV</sequence>
<name>A0A5N6N8I3_9ASTR</name>
<comment type="similarity">
    <text evidence="2">Belongs to the wax synthase family.</text>
</comment>
<gene>
    <name evidence="11" type="ORF">E3N88_26255</name>
</gene>
<dbReference type="Proteomes" id="UP000326396">
    <property type="component" value="Linkage Group LG3"/>
</dbReference>
<evidence type="ECO:0000259" key="10">
    <source>
        <dbReference type="Pfam" id="PF13813"/>
    </source>
</evidence>
<feature type="transmembrane region" description="Helical" evidence="9">
    <location>
        <begin position="12"/>
        <end position="29"/>
    </location>
</feature>
<dbReference type="AlphaFoldDB" id="A0A5N6N8I3"/>
<evidence type="ECO:0000256" key="4">
    <source>
        <dbReference type="ARBA" id="ARBA00022692"/>
    </source>
</evidence>
<accession>A0A5N6N8I3</accession>
<evidence type="ECO:0000256" key="7">
    <source>
        <dbReference type="ARBA" id="ARBA00023136"/>
    </source>
</evidence>
<keyword evidence="12" id="KW-1185">Reference proteome</keyword>
<keyword evidence="3" id="KW-0808">Transferase</keyword>
<dbReference type="GO" id="GO:0016020">
    <property type="term" value="C:membrane"/>
    <property type="evidence" value="ECO:0007669"/>
    <property type="project" value="UniProtKB-SubCell"/>
</dbReference>
<dbReference type="PANTHER" id="PTHR31595:SF70">
    <property type="entry name" value="LONG-CHAIN-ALCOHOL O-FATTY-ACYLTRANSFERASE 3-RELATED"/>
    <property type="match status" value="1"/>
</dbReference>
<dbReference type="GO" id="GO:0006629">
    <property type="term" value="P:lipid metabolic process"/>
    <property type="evidence" value="ECO:0007669"/>
    <property type="project" value="UniProtKB-KW"/>
</dbReference>
<protein>
    <recommendedName>
        <fullName evidence="10">Wax synthase domain-containing protein</fullName>
    </recommendedName>
</protein>
<evidence type="ECO:0000313" key="12">
    <source>
        <dbReference type="Proteomes" id="UP000326396"/>
    </source>
</evidence>
<dbReference type="GO" id="GO:0008374">
    <property type="term" value="F:O-acyltransferase activity"/>
    <property type="evidence" value="ECO:0007669"/>
    <property type="project" value="InterPro"/>
</dbReference>
<evidence type="ECO:0000256" key="1">
    <source>
        <dbReference type="ARBA" id="ARBA00004141"/>
    </source>
</evidence>
<evidence type="ECO:0000313" key="11">
    <source>
        <dbReference type="EMBL" id="KAD4386086.1"/>
    </source>
</evidence>
<feature type="domain" description="Wax synthase" evidence="10">
    <location>
        <begin position="187"/>
        <end position="273"/>
    </location>
</feature>
<feature type="transmembrane region" description="Helical" evidence="9">
    <location>
        <begin position="268"/>
        <end position="285"/>
    </location>
</feature>
<feature type="transmembrane region" description="Helical" evidence="9">
    <location>
        <begin position="156"/>
        <end position="180"/>
    </location>
</feature>
<feature type="transmembrane region" description="Helical" evidence="9">
    <location>
        <begin position="297"/>
        <end position="318"/>
    </location>
</feature>
<evidence type="ECO:0000256" key="3">
    <source>
        <dbReference type="ARBA" id="ARBA00022679"/>
    </source>
</evidence>
<keyword evidence="4 9" id="KW-0812">Transmembrane</keyword>
<dbReference type="InterPro" id="IPR017088">
    <property type="entry name" value="Wax_synthase_Magnoliopsida"/>
</dbReference>
<evidence type="ECO:0000256" key="6">
    <source>
        <dbReference type="ARBA" id="ARBA00023098"/>
    </source>
</evidence>
<keyword evidence="8" id="KW-0012">Acyltransferase</keyword>
<evidence type="ECO:0000256" key="5">
    <source>
        <dbReference type="ARBA" id="ARBA00022989"/>
    </source>
</evidence>
<evidence type="ECO:0000256" key="8">
    <source>
        <dbReference type="ARBA" id="ARBA00023315"/>
    </source>
</evidence>
<proteinExistence type="inferred from homology"/>
<evidence type="ECO:0000256" key="9">
    <source>
        <dbReference type="SAM" id="Phobius"/>
    </source>
</evidence>
<dbReference type="InterPro" id="IPR032805">
    <property type="entry name" value="Wax_synthase_dom"/>
</dbReference>
<dbReference type="PIRSF" id="PIRSF037006">
    <property type="entry name" value="Wax_synthase"/>
    <property type="match status" value="1"/>
</dbReference>
<evidence type="ECO:0000256" key="2">
    <source>
        <dbReference type="ARBA" id="ARBA00007282"/>
    </source>
</evidence>
<keyword evidence="5 9" id="KW-1133">Transmembrane helix</keyword>
<dbReference type="Pfam" id="PF13813">
    <property type="entry name" value="MBOAT_2"/>
    <property type="match status" value="1"/>
</dbReference>
<feature type="transmembrane region" description="Helical" evidence="9">
    <location>
        <begin position="35"/>
        <end position="54"/>
    </location>
</feature>
<dbReference type="InterPro" id="IPR044851">
    <property type="entry name" value="Wax_synthase"/>
</dbReference>
<keyword evidence="7 9" id="KW-0472">Membrane</keyword>
<dbReference type="OrthoDB" id="1077582at2759"/>
<comment type="caution">
    <text evidence="11">The sequence shown here is derived from an EMBL/GenBank/DDBJ whole genome shotgun (WGS) entry which is preliminary data.</text>
</comment>
<dbReference type="PANTHER" id="PTHR31595">
    <property type="entry name" value="LONG-CHAIN-ALCOHOL O-FATTY-ACYLTRANSFERASE 3-RELATED"/>
    <property type="match status" value="1"/>
</dbReference>
<feature type="transmembrane region" description="Helical" evidence="9">
    <location>
        <begin position="226"/>
        <end position="247"/>
    </location>
</feature>
<dbReference type="EMBL" id="SZYD01000013">
    <property type="protein sequence ID" value="KAD4386086.1"/>
    <property type="molecule type" value="Genomic_DNA"/>
</dbReference>
<reference evidence="11 12" key="1">
    <citation type="submission" date="2019-05" db="EMBL/GenBank/DDBJ databases">
        <title>Mikania micrantha, genome provides insights into the molecular mechanism of rapid growth.</title>
        <authorList>
            <person name="Liu B."/>
        </authorList>
    </citation>
    <scope>NUCLEOTIDE SEQUENCE [LARGE SCALE GENOMIC DNA]</scope>
    <source>
        <strain evidence="11">NLD-2019</strain>
        <tissue evidence="11">Leaf</tissue>
    </source>
</reference>
<keyword evidence="6" id="KW-0443">Lipid metabolism</keyword>
<comment type="subcellular location">
    <subcellularLocation>
        <location evidence="1">Membrane</location>
        <topology evidence="1">Multi-pass membrane protein</topology>
    </subcellularLocation>
</comment>